<dbReference type="Gene3D" id="3.40.50.12500">
    <property type="match status" value="1"/>
</dbReference>
<dbReference type="InterPro" id="IPR015942">
    <property type="entry name" value="Asp/Glu/hydantoin_racemase"/>
</dbReference>
<evidence type="ECO:0000313" key="2">
    <source>
        <dbReference type="EMBL" id="TDZ16707.1"/>
    </source>
</evidence>
<proteinExistence type="inferred from homology"/>
<dbReference type="Proteomes" id="UP000014480">
    <property type="component" value="Unassembled WGS sequence"/>
</dbReference>
<evidence type="ECO:0000313" key="3">
    <source>
        <dbReference type="Proteomes" id="UP000014480"/>
    </source>
</evidence>
<dbReference type="AlphaFoldDB" id="A0A484FII1"/>
<dbReference type="OrthoDB" id="412018at2759"/>
<reference evidence="3" key="1">
    <citation type="journal article" date="2013" name="New Phytol.">
        <title>Comparative genomic and transcriptomic analyses reveal the hemibiotrophic stage shift of Colletotrichum fungi.</title>
        <authorList>
            <person name="Gan P."/>
            <person name="Ikeda K."/>
            <person name="Irieda H."/>
            <person name="Narusaka M."/>
            <person name="O'Connell R.J."/>
            <person name="Narusaka Y."/>
            <person name="Takano Y."/>
            <person name="Kubo Y."/>
            <person name="Shirasu K."/>
        </authorList>
    </citation>
    <scope>NUCLEOTIDE SEQUENCE [LARGE SCALE GENOMIC DNA]</scope>
    <source>
        <strain evidence="3">104-T / ATCC 96160 / CBS 514.97 / LARS 414 / MAFF 240422</strain>
    </source>
</reference>
<protein>
    <recommendedName>
        <fullName evidence="4">Hydantoin racemase</fullName>
    </recommendedName>
</protein>
<dbReference type="PANTHER" id="PTHR28047">
    <property type="entry name" value="PROTEIN DCG1"/>
    <property type="match status" value="1"/>
</dbReference>
<organism evidence="2 3">
    <name type="scientific">Colletotrichum orbiculare (strain 104-T / ATCC 96160 / CBS 514.97 / LARS 414 / MAFF 240422)</name>
    <name type="common">Cucumber anthracnose fungus</name>
    <name type="synonym">Colletotrichum lagenarium</name>
    <dbReference type="NCBI Taxonomy" id="1213857"/>
    <lineage>
        <taxon>Eukaryota</taxon>
        <taxon>Fungi</taxon>
        <taxon>Dikarya</taxon>
        <taxon>Ascomycota</taxon>
        <taxon>Pezizomycotina</taxon>
        <taxon>Sordariomycetes</taxon>
        <taxon>Hypocreomycetidae</taxon>
        <taxon>Glomerellales</taxon>
        <taxon>Glomerellaceae</taxon>
        <taxon>Colletotrichum</taxon>
        <taxon>Colletotrichum orbiculare species complex</taxon>
    </lineage>
</organism>
<dbReference type="STRING" id="1213857.A0A484FII1"/>
<gene>
    <name evidence="2" type="ORF">Cob_v010416</name>
</gene>
<evidence type="ECO:0000256" key="1">
    <source>
        <dbReference type="ARBA" id="ARBA00038414"/>
    </source>
</evidence>
<reference evidence="3" key="2">
    <citation type="journal article" date="2019" name="Mol. Plant Microbe Interact.">
        <title>Genome sequence resources for four phytopathogenic fungi from the Colletotrichum orbiculare species complex.</title>
        <authorList>
            <person name="Gan P."/>
            <person name="Tsushima A."/>
            <person name="Narusaka M."/>
            <person name="Narusaka Y."/>
            <person name="Takano Y."/>
            <person name="Kubo Y."/>
            <person name="Shirasu K."/>
        </authorList>
    </citation>
    <scope>GENOME REANNOTATION</scope>
    <source>
        <strain evidence="3">104-T / ATCC 96160 / CBS 514.97 / LARS 414 / MAFF 240422</strain>
    </source>
</reference>
<name>A0A484FII1_COLOR</name>
<dbReference type="PANTHER" id="PTHR28047:SF5">
    <property type="entry name" value="PROTEIN DCG1"/>
    <property type="match status" value="1"/>
</dbReference>
<sequence length="259" mass="27388">MTDDLARLYPSRPGLEVTFIDGRGLPGCPPCIENDVQAVESTAAVLPRAVEHLDSHDVDGVLVCCFSNHPLVYALREVCSLPVTGIFQAALHDAVRDGASFGIVTTAHAWEEVLAASVGDLGYGGSSAGVAATGLGVLELESLDRRVVVERILVCTRRLVDNGATGIVLGCAGMAALEQDIRQRLPPGTRTIDGVRSGIDMLAGLTNKHLATNTMTNTSSISETKPGCSIKSRELASLLEKCLLIPQEKHGHTLLKKNT</sequence>
<dbReference type="InterPro" id="IPR053714">
    <property type="entry name" value="Iso_Racemase_Enz_sf"/>
</dbReference>
<keyword evidence="3" id="KW-1185">Reference proteome</keyword>
<dbReference type="EMBL" id="AMCV02000033">
    <property type="protein sequence ID" value="TDZ16707.1"/>
    <property type="molecule type" value="Genomic_DNA"/>
</dbReference>
<evidence type="ECO:0008006" key="4">
    <source>
        <dbReference type="Google" id="ProtNLM"/>
    </source>
</evidence>
<dbReference type="InterPro" id="IPR052186">
    <property type="entry name" value="Hydantoin_racemase-like"/>
</dbReference>
<dbReference type="GO" id="GO:0047661">
    <property type="term" value="F:amino-acid racemase activity"/>
    <property type="evidence" value="ECO:0007669"/>
    <property type="project" value="InterPro"/>
</dbReference>
<dbReference type="Pfam" id="PF01177">
    <property type="entry name" value="Asp_Glu_race"/>
    <property type="match status" value="1"/>
</dbReference>
<accession>A0A484FII1</accession>
<comment type="similarity">
    <text evidence="1">Belongs to the HyuE racemase family.</text>
</comment>
<comment type="caution">
    <text evidence="2">The sequence shown here is derived from an EMBL/GenBank/DDBJ whole genome shotgun (WGS) entry which is preliminary data.</text>
</comment>